<dbReference type="InterPro" id="IPR038729">
    <property type="entry name" value="Rad50/SbcC_AAA"/>
</dbReference>
<feature type="domain" description="Rad50/SbcC-type AAA" evidence="21">
    <location>
        <begin position="6"/>
        <end position="223"/>
    </location>
</feature>
<evidence type="ECO:0000256" key="3">
    <source>
        <dbReference type="ARBA" id="ARBA00004286"/>
    </source>
</evidence>
<evidence type="ECO:0000256" key="10">
    <source>
        <dbReference type="ARBA" id="ARBA00022801"/>
    </source>
</evidence>
<dbReference type="OrthoDB" id="18797at2759"/>
<dbReference type="Proteomes" id="UP000292702">
    <property type="component" value="Unassembled WGS sequence"/>
</dbReference>
<evidence type="ECO:0000256" key="6">
    <source>
        <dbReference type="ARBA" id="ARBA00022454"/>
    </source>
</evidence>
<keyword evidence="10" id="KW-0378">Hydrolase</keyword>
<evidence type="ECO:0000256" key="19">
    <source>
        <dbReference type="SAM" id="Coils"/>
    </source>
</evidence>
<dbReference type="GO" id="GO:0007004">
    <property type="term" value="P:telomere maintenance via telomerase"/>
    <property type="evidence" value="ECO:0007669"/>
    <property type="project" value="TreeGrafter"/>
</dbReference>
<dbReference type="GO" id="GO:0051880">
    <property type="term" value="F:G-quadruplex DNA binding"/>
    <property type="evidence" value="ECO:0007669"/>
    <property type="project" value="TreeGrafter"/>
</dbReference>
<evidence type="ECO:0000256" key="11">
    <source>
        <dbReference type="ARBA" id="ARBA00022833"/>
    </source>
</evidence>
<comment type="subcellular location">
    <subcellularLocation>
        <location evidence="3">Chromosome</location>
    </subcellularLocation>
    <subcellularLocation>
        <location evidence="2">Nucleus</location>
    </subcellularLocation>
</comment>
<dbReference type="NCBIfam" id="TIGR00606">
    <property type="entry name" value="rad50"/>
    <property type="match status" value="1"/>
</dbReference>
<dbReference type="SUPFAM" id="SSF52540">
    <property type="entry name" value="P-loop containing nucleoside triphosphate hydrolases"/>
    <property type="match status" value="2"/>
</dbReference>
<dbReference type="InterPro" id="IPR004584">
    <property type="entry name" value="Rad50_eukaryotes"/>
</dbReference>
<dbReference type="GO" id="GO:0046872">
    <property type="term" value="F:metal ion binding"/>
    <property type="evidence" value="ECO:0007669"/>
    <property type="project" value="UniProtKB-KW"/>
</dbReference>
<accession>A0A4R0RSF4</accession>
<organism evidence="22 23">
    <name type="scientific">Steccherinum ochraceum</name>
    <dbReference type="NCBI Taxonomy" id="92696"/>
    <lineage>
        <taxon>Eukaryota</taxon>
        <taxon>Fungi</taxon>
        <taxon>Dikarya</taxon>
        <taxon>Basidiomycota</taxon>
        <taxon>Agaricomycotina</taxon>
        <taxon>Agaricomycetes</taxon>
        <taxon>Polyporales</taxon>
        <taxon>Steccherinaceae</taxon>
        <taxon>Steccherinum</taxon>
    </lineage>
</organism>
<evidence type="ECO:0000256" key="9">
    <source>
        <dbReference type="ARBA" id="ARBA00022763"/>
    </source>
</evidence>
<name>A0A4R0RSF4_9APHY</name>
<dbReference type="STRING" id="92696.A0A4R0RSF4"/>
<dbReference type="Gene3D" id="1.20.5.340">
    <property type="match status" value="1"/>
</dbReference>
<dbReference type="GO" id="GO:0043047">
    <property type="term" value="F:single-stranded telomeric DNA binding"/>
    <property type="evidence" value="ECO:0007669"/>
    <property type="project" value="TreeGrafter"/>
</dbReference>
<evidence type="ECO:0000256" key="16">
    <source>
        <dbReference type="ARBA" id="ARBA00023242"/>
    </source>
</evidence>
<proteinExistence type="inferred from homology"/>
<evidence type="ECO:0000259" key="21">
    <source>
        <dbReference type="Pfam" id="PF13476"/>
    </source>
</evidence>
<evidence type="ECO:0000256" key="5">
    <source>
        <dbReference type="ARBA" id="ARBA00017893"/>
    </source>
</evidence>
<dbReference type="GO" id="GO:0000794">
    <property type="term" value="C:condensed nuclear chromosome"/>
    <property type="evidence" value="ECO:0007669"/>
    <property type="project" value="TreeGrafter"/>
</dbReference>
<sequence length="1314" mass="150154">MASLNKLAVRGIRSFDDKQIAVIEFFNPVTVIVGHNGSGKTTIIECLKYATTGDQPPNTRGGAFIHDPKMANEKEVKAQVKLRFNAANGQRMLAVRNLSVTVKKGGAMTMKTLESILALDDDNQKAGKRAAISTKCAEMDVEIPNLLGVSKAVLENVIFCHQEDSYWPLSEPSTLKKKFDEIFEATKYTKALDSIKSLRKDRMADLKAEKERLDSLVREKTHADKLKSRMTTLQSDISSKELEHEETKEEYERLVAANQKFYDSATKFRETYTRVETLEKTKTRYEADLADARENLQELQGTDEELGARQKNFDNHIGEQRRKKQVEENRQQDLEDELAKSRKAHVNEMSEQGRLQAQQKLHEQLLADREELIRNISSQHHLTGYDHSPLGRDEILEFINKLSDLQESQNRETERLQSEGKRVNDEFNIKLRQLTGTLEKHRQNKEVLRQNTTSLQGKVAQEEEKAEDLQNVPTHLRKVQDDISDLEKRIETSRGFITTQKWDEKLSQKQAKARDLERTRDELTTEMRSLTAQADSRARLDVSRTSLQIKSKEVDSKVKTSSNKFLELVGSALDVETMERMIDKAIREKERAVADLENAAGDANQEVKSAQANILSLTQEVETKTTSSQTLKRQIQRDLDEYTFPEDMSARERSVAYVVKDAPLQLAASQKSLAEMSQGVDVWEGFLKDAKTKQCCPLCTQSMNAQILSKFENMISEKLKKVSSKARTESEDEVDEWHRWVTQSQKLAADEKERIELVDTVIPGLEKKLEGERARLSDLRTVADKAISKVDESRGKLKDLTKLKQEASMITRIREEIENLKRDVTSLEGDLAASGSTKTADEVQEQLEKVSSELRTIEKDRSAILTEKERLNTQLRLKQDDLMNARVKESDLKRQMHEKQTAEQQVQDMREQIERNASQTKELDAHIAEAQAPIRQLEQAHQQEEKEWNDKISVAQQASQALNMSVDKLEGMNKRVERQAKEKVSKQLERCNERIRDHEAKISSLNSDVESARSIVQGFEKEISDAGAALANLRENIRVRKLIKDIAATVAEIAMYDMEEAAKAKRIFQEKYSIEKEKETHMQSKYAHIGGELSSAQAQLKTLESDMKEFKNIQQKYRDQLVKVKLSDMANNDLEKYAKALDSAIMKYHGLKMEEVNDTMRHLWNKTYQGTDIDGIKISSDSEGGATKRSYNYRVVMTKDNVEMDMRGRCSAGQKMLASIIIRLALADSFGQNCGILALDEPTNALDTENIDALAESLIDIINERKSQGHFQLVIITHDENFLRKLGQNDVMEYYWRVSRDARQKSVIERHRFS</sequence>
<keyword evidence="7" id="KW-0479">Metal-binding</keyword>
<gene>
    <name evidence="22" type="primary">RAD50</name>
    <name evidence="22" type="ORF">EIP91_004612</name>
</gene>
<evidence type="ECO:0000256" key="15">
    <source>
        <dbReference type="ARBA" id="ARBA00023204"/>
    </source>
</evidence>
<dbReference type="FunFam" id="3.40.50.300:FF:001195">
    <property type="entry name" value="DNA repair protein rad50"/>
    <property type="match status" value="1"/>
</dbReference>
<dbReference type="GO" id="GO:0005524">
    <property type="term" value="F:ATP binding"/>
    <property type="evidence" value="ECO:0007669"/>
    <property type="project" value="UniProtKB-KW"/>
</dbReference>
<keyword evidence="8" id="KW-0547">Nucleotide-binding</keyword>
<keyword evidence="13" id="KW-0460">Magnesium</keyword>
<dbReference type="FunFam" id="3.40.50.300:FF:000593">
    <property type="entry name" value="DNA repair protein RAD50"/>
    <property type="match status" value="1"/>
</dbReference>
<comment type="cofactor">
    <cofactor evidence="1">
        <name>Zn(2+)</name>
        <dbReference type="ChEBI" id="CHEBI:29105"/>
    </cofactor>
</comment>
<keyword evidence="6" id="KW-0158">Chromosome</keyword>
<dbReference type="GO" id="GO:0030870">
    <property type="term" value="C:Mre11 complex"/>
    <property type="evidence" value="ECO:0007669"/>
    <property type="project" value="InterPro"/>
</dbReference>
<dbReference type="GO" id="GO:0007127">
    <property type="term" value="P:meiosis I"/>
    <property type="evidence" value="ECO:0007669"/>
    <property type="project" value="UniProtKB-ARBA"/>
</dbReference>
<evidence type="ECO:0000256" key="18">
    <source>
        <dbReference type="ARBA" id="ARBA00049360"/>
    </source>
</evidence>
<dbReference type="PANTHER" id="PTHR18867">
    <property type="entry name" value="RAD50"/>
    <property type="match status" value="1"/>
</dbReference>
<feature type="coiled-coil region" evidence="19">
    <location>
        <begin position="499"/>
        <end position="533"/>
    </location>
</feature>
<feature type="coiled-coil region" evidence="19">
    <location>
        <begin position="399"/>
        <end position="472"/>
    </location>
</feature>
<evidence type="ECO:0000313" key="23">
    <source>
        <dbReference type="Proteomes" id="UP000292702"/>
    </source>
</evidence>
<feature type="region of interest" description="Disordered" evidence="20">
    <location>
        <begin position="313"/>
        <end position="334"/>
    </location>
</feature>
<dbReference type="GO" id="GO:0070192">
    <property type="term" value="P:chromosome organization involved in meiotic cell cycle"/>
    <property type="evidence" value="ECO:0007669"/>
    <property type="project" value="TreeGrafter"/>
</dbReference>
<keyword evidence="12" id="KW-0067">ATP-binding</keyword>
<evidence type="ECO:0000256" key="2">
    <source>
        <dbReference type="ARBA" id="ARBA00004123"/>
    </source>
</evidence>
<evidence type="ECO:0000256" key="7">
    <source>
        <dbReference type="ARBA" id="ARBA00022723"/>
    </source>
</evidence>
<feature type="coiled-coil region" evidence="19">
    <location>
        <begin position="803"/>
        <end position="1036"/>
    </location>
</feature>
<keyword evidence="16" id="KW-0539">Nucleus</keyword>
<evidence type="ECO:0000313" key="22">
    <source>
        <dbReference type="EMBL" id="TCD70142.1"/>
    </source>
</evidence>
<keyword evidence="14 19" id="KW-0175">Coiled coil</keyword>
<keyword evidence="17" id="KW-0469">Meiosis</keyword>
<evidence type="ECO:0000256" key="13">
    <source>
        <dbReference type="ARBA" id="ARBA00022842"/>
    </source>
</evidence>
<keyword evidence="9" id="KW-0227">DNA damage</keyword>
<dbReference type="GO" id="GO:0003691">
    <property type="term" value="F:double-stranded telomeric DNA binding"/>
    <property type="evidence" value="ECO:0007669"/>
    <property type="project" value="TreeGrafter"/>
</dbReference>
<dbReference type="GO" id="GO:0016887">
    <property type="term" value="F:ATP hydrolysis activity"/>
    <property type="evidence" value="ECO:0007669"/>
    <property type="project" value="InterPro"/>
</dbReference>
<comment type="catalytic activity">
    <reaction evidence="18">
        <text>ATP + H2O = ADP + phosphate + H(+)</text>
        <dbReference type="Rhea" id="RHEA:13065"/>
        <dbReference type="ChEBI" id="CHEBI:15377"/>
        <dbReference type="ChEBI" id="CHEBI:15378"/>
        <dbReference type="ChEBI" id="CHEBI:30616"/>
        <dbReference type="ChEBI" id="CHEBI:43474"/>
        <dbReference type="ChEBI" id="CHEBI:456216"/>
    </reaction>
</comment>
<dbReference type="Gene3D" id="3.40.50.300">
    <property type="entry name" value="P-loop containing nucleotide triphosphate hydrolases"/>
    <property type="match status" value="2"/>
</dbReference>
<evidence type="ECO:0000256" key="8">
    <source>
        <dbReference type="ARBA" id="ARBA00022741"/>
    </source>
</evidence>
<evidence type="ECO:0000256" key="17">
    <source>
        <dbReference type="ARBA" id="ARBA00023254"/>
    </source>
</evidence>
<dbReference type="EMBL" id="RWJN01000026">
    <property type="protein sequence ID" value="TCD70142.1"/>
    <property type="molecule type" value="Genomic_DNA"/>
</dbReference>
<evidence type="ECO:0000256" key="14">
    <source>
        <dbReference type="ARBA" id="ARBA00023054"/>
    </source>
</evidence>
<protein>
    <recommendedName>
        <fullName evidence="5">DNA repair protein RAD50</fullName>
    </recommendedName>
</protein>
<dbReference type="InterPro" id="IPR027417">
    <property type="entry name" value="P-loop_NTPase"/>
</dbReference>
<keyword evidence="15" id="KW-0234">DNA repair</keyword>
<evidence type="ECO:0000256" key="4">
    <source>
        <dbReference type="ARBA" id="ARBA00009439"/>
    </source>
</evidence>
<comment type="caution">
    <text evidence="22">The sequence shown here is derived from an EMBL/GenBank/DDBJ whole genome shotgun (WGS) entry which is preliminary data.</text>
</comment>
<dbReference type="GO" id="GO:0006303">
    <property type="term" value="P:double-strand break repair via nonhomologous end joining"/>
    <property type="evidence" value="ECO:0007669"/>
    <property type="project" value="UniProtKB-ARBA"/>
</dbReference>
<comment type="similarity">
    <text evidence="4">Belongs to the SMC family. RAD50 subfamily.</text>
</comment>
<feature type="coiled-coil region" evidence="19">
    <location>
        <begin position="575"/>
        <end position="620"/>
    </location>
</feature>
<dbReference type="Pfam" id="PF13476">
    <property type="entry name" value="AAA_23"/>
    <property type="match status" value="1"/>
</dbReference>
<dbReference type="Pfam" id="PF13558">
    <property type="entry name" value="SbcC_Walker_B"/>
    <property type="match status" value="1"/>
</dbReference>
<dbReference type="PANTHER" id="PTHR18867:SF12">
    <property type="entry name" value="DNA REPAIR PROTEIN RAD50"/>
    <property type="match status" value="1"/>
</dbReference>
<evidence type="ECO:0000256" key="20">
    <source>
        <dbReference type="SAM" id="MobiDB-lite"/>
    </source>
</evidence>
<dbReference type="GO" id="GO:0000722">
    <property type="term" value="P:telomere maintenance via recombination"/>
    <property type="evidence" value="ECO:0007669"/>
    <property type="project" value="UniProtKB-ARBA"/>
</dbReference>
<evidence type="ECO:0000256" key="12">
    <source>
        <dbReference type="ARBA" id="ARBA00022840"/>
    </source>
</evidence>
<feature type="coiled-coil region" evidence="19">
    <location>
        <begin position="1093"/>
        <end position="1120"/>
    </location>
</feature>
<keyword evidence="11" id="KW-0862">Zinc</keyword>
<reference evidence="22 23" key="1">
    <citation type="submission" date="2018-11" db="EMBL/GenBank/DDBJ databases">
        <title>Genome assembly of Steccherinum ochraceum LE-BIN_3174, the white-rot fungus of the Steccherinaceae family (The Residual Polyporoid clade, Polyporales, Basidiomycota).</title>
        <authorList>
            <person name="Fedorova T.V."/>
            <person name="Glazunova O.A."/>
            <person name="Landesman E.O."/>
            <person name="Moiseenko K.V."/>
            <person name="Psurtseva N.V."/>
            <person name="Savinova O.S."/>
            <person name="Shakhova N.V."/>
            <person name="Tyazhelova T.V."/>
            <person name="Vasina D.V."/>
        </authorList>
    </citation>
    <scope>NUCLEOTIDE SEQUENCE [LARGE SCALE GENOMIC DNA]</scope>
    <source>
        <strain evidence="22 23">LE-BIN_3174</strain>
    </source>
</reference>
<keyword evidence="23" id="KW-1185">Reference proteome</keyword>
<evidence type="ECO:0000256" key="1">
    <source>
        <dbReference type="ARBA" id="ARBA00001947"/>
    </source>
</evidence>